<dbReference type="Gene3D" id="3.30.40.10">
    <property type="entry name" value="Zinc/RING finger domain, C3HC4 (zinc finger)"/>
    <property type="match status" value="1"/>
</dbReference>
<evidence type="ECO:0000256" key="3">
    <source>
        <dbReference type="ARBA" id="ARBA00022833"/>
    </source>
</evidence>
<dbReference type="GO" id="GO:0008270">
    <property type="term" value="F:zinc ion binding"/>
    <property type="evidence" value="ECO:0007669"/>
    <property type="project" value="UniProtKB-KW"/>
</dbReference>
<evidence type="ECO:0000256" key="4">
    <source>
        <dbReference type="PROSITE-ProRule" id="PRU00175"/>
    </source>
</evidence>
<dbReference type="AlphaFoldDB" id="A0AAD4XL53"/>
<keyword evidence="1" id="KW-0479">Metal-binding</keyword>
<keyword evidence="5" id="KW-0175">Coiled coil</keyword>
<proteinExistence type="predicted"/>
<keyword evidence="9" id="KW-1185">Reference proteome</keyword>
<comment type="caution">
    <text evidence="8">The sequence shown here is derived from an EMBL/GenBank/DDBJ whole genome shotgun (WGS) entry which is preliminary data.</text>
</comment>
<feature type="coiled-coil region" evidence="5">
    <location>
        <begin position="37"/>
        <end position="64"/>
    </location>
</feature>
<dbReference type="GO" id="GO:0061630">
    <property type="term" value="F:ubiquitin protein ligase activity"/>
    <property type="evidence" value="ECO:0007669"/>
    <property type="project" value="TreeGrafter"/>
</dbReference>
<keyword evidence="3" id="KW-0862">Zinc</keyword>
<keyword evidence="6" id="KW-0472">Membrane</keyword>
<keyword evidence="2 4" id="KW-0863">Zinc-finger</keyword>
<evidence type="ECO:0000259" key="7">
    <source>
        <dbReference type="PROSITE" id="PS50089"/>
    </source>
</evidence>
<keyword evidence="6" id="KW-0812">Transmembrane</keyword>
<dbReference type="EMBL" id="JAJJMB010008487">
    <property type="protein sequence ID" value="KAI3923365.1"/>
    <property type="molecule type" value="Genomic_DNA"/>
</dbReference>
<sequence>MEDVEDFFSSLDDDQIEDSEDFVSMEDDLTGSFPSVDSLLEAELEELDRQINKESLEQEEIESHMKKIVVLDDAEVCSVCLEDIDVGDEDTKVLSCNSHIFHEKCEWSRRTPNCPLCRHDMRKEQKRKLKRKRSPYYDDKELARLNYKTLFVLGVRSFWYLVLFCTCIIYLIQ</sequence>
<protein>
    <recommendedName>
        <fullName evidence="7">RING-type domain-containing protein</fullName>
    </recommendedName>
</protein>
<gene>
    <name evidence="8" type="ORF">MKW98_026958</name>
</gene>
<dbReference type="Pfam" id="PF13639">
    <property type="entry name" value="zf-RING_2"/>
    <property type="match status" value="1"/>
</dbReference>
<dbReference type="Proteomes" id="UP001202328">
    <property type="component" value="Unassembled WGS sequence"/>
</dbReference>
<evidence type="ECO:0000313" key="8">
    <source>
        <dbReference type="EMBL" id="KAI3923365.1"/>
    </source>
</evidence>
<dbReference type="SUPFAM" id="SSF57850">
    <property type="entry name" value="RING/U-box"/>
    <property type="match status" value="1"/>
</dbReference>
<evidence type="ECO:0000256" key="5">
    <source>
        <dbReference type="SAM" id="Coils"/>
    </source>
</evidence>
<keyword evidence="6" id="KW-1133">Transmembrane helix</keyword>
<feature type="transmembrane region" description="Helical" evidence="6">
    <location>
        <begin position="150"/>
        <end position="172"/>
    </location>
</feature>
<evidence type="ECO:0000256" key="2">
    <source>
        <dbReference type="ARBA" id="ARBA00022771"/>
    </source>
</evidence>
<evidence type="ECO:0000256" key="6">
    <source>
        <dbReference type="SAM" id="Phobius"/>
    </source>
</evidence>
<evidence type="ECO:0000313" key="9">
    <source>
        <dbReference type="Proteomes" id="UP001202328"/>
    </source>
</evidence>
<dbReference type="InterPro" id="IPR001841">
    <property type="entry name" value="Znf_RING"/>
</dbReference>
<evidence type="ECO:0000256" key="1">
    <source>
        <dbReference type="ARBA" id="ARBA00022723"/>
    </source>
</evidence>
<dbReference type="InterPro" id="IPR013083">
    <property type="entry name" value="Znf_RING/FYVE/PHD"/>
</dbReference>
<dbReference type="PROSITE" id="PS50089">
    <property type="entry name" value="ZF_RING_2"/>
    <property type="match status" value="1"/>
</dbReference>
<dbReference type="GO" id="GO:0016567">
    <property type="term" value="P:protein ubiquitination"/>
    <property type="evidence" value="ECO:0007669"/>
    <property type="project" value="TreeGrafter"/>
</dbReference>
<reference evidence="8" key="1">
    <citation type="submission" date="2022-04" db="EMBL/GenBank/DDBJ databases">
        <title>A functionally conserved STORR gene fusion in Papaver species that diverged 16.8 million years ago.</title>
        <authorList>
            <person name="Catania T."/>
        </authorList>
    </citation>
    <scope>NUCLEOTIDE SEQUENCE</scope>
    <source>
        <strain evidence="8">S-188037</strain>
    </source>
</reference>
<organism evidence="8 9">
    <name type="scientific">Papaver atlanticum</name>
    <dbReference type="NCBI Taxonomy" id="357466"/>
    <lineage>
        <taxon>Eukaryota</taxon>
        <taxon>Viridiplantae</taxon>
        <taxon>Streptophyta</taxon>
        <taxon>Embryophyta</taxon>
        <taxon>Tracheophyta</taxon>
        <taxon>Spermatophyta</taxon>
        <taxon>Magnoliopsida</taxon>
        <taxon>Ranunculales</taxon>
        <taxon>Papaveraceae</taxon>
        <taxon>Papaveroideae</taxon>
        <taxon>Papaver</taxon>
    </lineage>
</organism>
<accession>A0AAD4XL53</accession>
<feature type="domain" description="RING-type" evidence="7">
    <location>
        <begin position="77"/>
        <end position="118"/>
    </location>
</feature>
<dbReference type="PANTHER" id="PTHR45969:SF69">
    <property type="entry name" value="FINGER DOMAIN PROTEIN, PUTATIVE (AFU_ORTHOLOGUE AFUA_3G12190)-RELATED"/>
    <property type="match status" value="1"/>
</dbReference>
<dbReference type="PANTHER" id="PTHR45969">
    <property type="entry name" value="RING ZINC FINGER PROTEIN-RELATED"/>
    <property type="match status" value="1"/>
</dbReference>
<name>A0AAD4XL53_9MAGN</name>